<dbReference type="PROSITE" id="PS51257">
    <property type="entry name" value="PROKAR_LIPOPROTEIN"/>
    <property type="match status" value="1"/>
</dbReference>
<dbReference type="GO" id="GO:0015081">
    <property type="term" value="F:sodium ion transmembrane transporter activity"/>
    <property type="evidence" value="ECO:0007669"/>
    <property type="project" value="InterPro"/>
</dbReference>
<keyword evidence="3 6" id="KW-0812">Transmembrane</keyword>
<evidence type="ECO:0000313" key="9">
    <source>
        <dbReference type="EMBL" id="RHD05414.1"/>
    </source>
</evidence>
<keyword evidence="5 6" id="KW-0472">Membrane</keyword>
<evidence type="ECO:0000256" key="2">
    <source>
        <dbReference type="ARBA" id="ARBA00022475"/>
    </source>
</evidence>
<evidence type="ECO:0000256" key="7">
    <source>
        <dbReference type="SAM" id="SignalP"/>
    </source>
</evidence>
<evidence type="ECO:0000313" key="11">
    <source>
        <dbReference type="Proteomes" id="UP000049828"/>
    </source>
</evidence>
<name>A0A0M6X0R2_9FIRM</name>
<protein>
    <submittedName>
        <fullName evidence="9">Sodium pump decarboxylase</fullName>
    </submittedName>
</protein>
<dbReference type="Proteomes" id="UP000286271">
    <property type="component" value="Unassembled WGS sequence"/>
</dbReference>
<comment type="subcellular location">
    <subcellularLocation>
        <location evidence="1">Cell membrane</location>
    </subcellularLocation>
</comment>
<dbReference type="GO" id="GO:0036376">
    <property type="term" value="P:sodium ion export across plasma membrane"/>
    <property type="evidence" value="ECO:0007669"/>
    <property type="project" value="InterPro"/>
</dbReference>
<evidence type="ECO:0000313" key="12">
    <source>
        <dbReference type="Proteomes" id="UP000266391"/>
    </source>
</evidence>
<evidence type="ECO:0000256" key="5">
    <source>
        <dbReference type="ARBA" id="ARBA00023136"/>
    </source>
</evidence>
<dbReference type="AlphaFoldDB" id="A0A0M6X0R2"/>
<gene>
    <name evidence="10" type="ORF">DW707_03360</name>
    <name evidence="9" type="ORF">DW813_03475</name>
    <name evidence="8" type="ORF">RIL183_08091</name>
</gene>
<evidence type="ECO:0000313" key="8">
    <source>
        <dbReference type="EMBL" id="CRL43074.1"/>
    </source>
</evidence>
<dbReference type="Proteomes" id="UP000049828">
    <property type="component" value="Unassembled WGS sequence"/>
</dbReference>
<evidence type="ECO:0000313" key="10">
    <source>
        <dbReference type="EMBL" id="RHE99723.1"/>
    </source>
</evidence>
<dbReference type="GO" id="GO:0005886">
    <property type="term" value="C:plasma membrane"/>
    <property type="evidence" value="ECO:0007669"/>
    <property type="project" value="UniProtKB-SubCell"/>
</dbReference>
<dbReference type="InterPro" id="IPR005899">
    <property type="entry name" value="Na_pump_deCOase"/>
</dbReference>
<dbReference type="Proteomes" id="UP000266391">
    <property type="component" value="Unassembled WGS sequence"/>
</dbReference>
<keyword evidence="4 6" id="KW-1133">Transmembrane helix</keyword>
<dbReference type="STRING" id="360807.ERS852392_02146"/>
<dbReference type="EMBL" id="CVRS01000117">
    <property type="protein sequence ID" value="CRL43074.1"/>
    <property type="molecule type" value="Genomic_DNA"/>
</dbReference>
<proteinExistence type="predicted"/>
<organism evidence="8 11">
    <name type="scientific">Roseburia inulinivorans</name>
    <dbReference type="NCBI Taxonomy" id="360807"/>
    <lineage>
        <taxon>Bacteria</taxon>
        <taxon>Bacillati</taxon>
        <taxon>Bacillota</taxon>
        <taxon>Clostridia</taxon>
        <taxon>Lachnospirales</taxon>
        <taxon>Lachnospiraceae</taxon>
        <taxon>Roseburia</taxon>
    </lineage>
</organism>
<feature type="signal peptide" evidence="7">
    <location>
        <begin position="1"/>
        <end position="19"/>
    </location>
</feature>
<accession>A0A0M6X0R2</accession>
<dbReference type="NCBIfam" id="TIGR01195">
    <property type="entry name" value="oadG_fam"/>
    <property type="match status" value="1"/>
</dbReference>
<evidence type="ECO:0000313" key="13">
    <source>
        <dbReference type="Proteomes" id="UP000286271"/>
    </source>
</evidence>
<feature type="chain" id="PRO_5044054134" evidence="7">
    <location>
        <begin position="20"/>
        <end position="255"/>
    </location>
</feature>
<evidence type="ECO:0000256" key="6">
    <source>
        <dbReference type="SAM" id="Phobius"/>
    </source>
</evidence>
<dbReference type="Pfam" id="PF04277">
    <property type="entry name" value="OAD_gamma"/>
    <property type="match status" value="1"/>
</dbReference>
<keyword evidence="2" id="KW-1003">Cell membrane</keyword>
<dbReference type="EMBL" id="QSIQ01000003">
    <property type="protein sequence ID" value="RHD05414.1"/>
    <property type="molecule type" value="Genomic_DNA"/>
</dbReference>
<feature type="transmembrane region" description="Helical" evidence="6">
    <location>
        <begin position="171"/>
        <end position="191"/>
    </location>
</feature>
<evidence type="ECO:0000256" key="1">
    <source>
        <dbReference type="ARBA" id="ARBA00004236"/>
    </source>
</evidence>
<evidence type="ECO:0000256" key="3">
    <source>
        <dbReference type="ARBA" id="ARBA00022692"/>
    </source>
</evidence>
<reference evidence="11" key="1">
    <citation type="submission" date="2015-05" db="EMBL/GenBank/DDBJ databases">
        <authorList>
            <consortium name="Pathogen Informatics"/>
        </authorList>
    </citation>
    <scope>NUCLEOTIDE SEQUENCE [LARGE SCALE GENOMIC DNA]</scope>
    <source>
        <strain evidence="11">L1-83</strain>
    </source>
</reference>
<dbReference type="RefSeq" id="WP_021924157.1">
    <property type="nucleotide sequence ID" value="NZ_CVRS01000117.1"/>
</dbReference>
<reference evidence="12 13" key="3">
    <citation type="submission" date="2018-08" db="EMBL/GenBank/DDBJ databases">
        <title>A genome reference for cultivated species of the human gut microbiota.</title>
        <authorList>
            <person name="Zou Y."/>
            <person name="Xue W."/>
            <person name="Luo G."/>
        </authorList>
    </citation>
    <scope>NUCLEOTIDE SEQUENCE [LARGE SCALE GENOMIC DNA]</scope>
    <source>
        <strain evidence="10 13">AM27-11</strain>
        <strain evidence="9 12">AM32-8LB</strain>
    </source>
</reference>
<keyword evidence="11" id="KW-1185">Reference proteome</keyword>
<reference evidence="8" key="2">
    <citation type="submission" date="2015-05" db="EMBL/GenBank/DDBJ databases">
        <authorList>
            <person name="Wang D.B."/>
            <person name="Wang M."/>
        </authorList>
    </citation>
    <scope>NUCLEOTIDE SEQUENCE [LARGE SCALE GENOMIC DNA]</scope>
    <source>
        <strain evidence="8">L1-83</strain>
    </source>
</reference>
<dbReference type="OrthoDB" id="1912660at2"/>
<evidence type="ECO:0000256" key="4">
    <source>
        <dbReference type="ARBA" id="ARBA00022989"/>
    </source>
</evidence>
<keyword evidence="7" id="KW-0732">Signal</keyword>
<sequence>MKKKLSLMLCLCIMALTLAACGSADPQDVDYGGMSYSDLQSSAQNLVTSIAASSEEELSAAIETNEQYAKQYAKQYGREYTEAEAVISLLQSWLDTTSDVGTFVGLGEFSIDKTSDTVTVDQIVNFSERDVDVTFVYEYNYLTEEIEMTDATADIVYTLGEKLEKAALNTLMGMGTVFCVLILISLIIYCFKFISKVGAPKKETAKTEATKAPAVETVNENLTDDLELVAVISAAIAASEGTSTDSFVVRSIHRR</sequence>
<dbReference type="EMBL" id="QSKW01000003">
    <property type="protein sequence ID" value="RHE99723.1"/>
    <property type="molecule type" value="Genomic_DNA"/>
</dbReference>